<evidence type="ECO:0000256" key="1">
    <source>
        <dbReference type="SAM" id="SignalP"/>
    </source>
</evidence>
<evidence type="ECO:0000313" key="2">
    <source>
        <dbReference type="EMBL" id="GGP03278.1"/>
    </source>
</evidence>
<accession>A0ABQ2NH97</accession>
<feature type="signal peptide" evidence="1">
    <location>
        <begin position="1"/>
        <end position="21"/>
    </location>
</feature>
<dbReference type="EMBL" id="BMLV01000002">
    <property type="protein sequence ID" value="GGP03278.1"/>
    <property type="molecule type" value="Genomic_DNA"/>
</dbReference>
<evidence type="ECO:0000313" key="3">
    <source>
        <dbReference type="Proteomes" id="UP000620064"/>
    </source>
</evidence>
<gene>
    <name evidence="2" type="ORF">GCM10010992_11040</name>
</gene>
<dbReference type="RefSeq" id="WP_188617080.1">
    <property type="nucleotide sequence ID" value="NZ_BMLV01000002.1"/>
</dbReference>
<keyword evidence="1" id="KW-0732">Signal</keyword>
<name>A0ABQ2NH97_9FLAO</name>
<dbReference type="Proteomes" id="UP000620064">
    <property type="component" value="Unassembled WGS sequence"/>
</dbReference>
<sequence length="296" mass="32449">MKKFLSIFSVLLSFIFSQISAQGLSPYIKVGVYKDNISKTASVVQSTLKAKDFDLIGSYSPEGKATLKVLVFTRNDLQQTTLKIKDRGALASVLKVGLISNTEGTTITYLNPEYIFNAYLRGEYAKYSGVLNKVDNDFTSALSALGNENRGFGGSLSAAELQKYHYKAMMPYFTDPITLNTFSSFDEGVQTIEKNLKVGSGGTKLVYKQVFKGNKVAVYGIALISPNLGEAKFLPTIGESNIAAMPYEIILQDNKATMLNGRYRIALHWPNLTMGTFMKIVSAPGNIEDAMKAVCK</sequence>
<proteinExistence type="predicted"/>
<reference evidence="3" key="1">
    <citation type="journal article" date="2019" name="Int. J. Syst. Evol. Microbiol.">
        <title>The Global Catalogue of Microorganisms (GCM) 10K type strain sequencing project: providing services to taxonomists for standard genome sequencing and annotation.</title>
        <authorList>
            <consortium name="The Broad Institute Genomics Platform"/>
            <consortium name="The Broad Institute Genome Sequencing Center for Infectious Disease"/>
            <person name="Wu L."/>
            <person name="Ma J."/>
        </authorList>
    </citation>
    <scope>NUCLEOTIDE SEQUENCE [LARGE SCALE GENOMIC DNA]</scope>
    <source>
        <strain evidence="3">CGMCC 1.7656</strain>
    </source>
</reference>
<comment type="caution">
    <text evidence="2">The sequence shown here is derived from an EMBL/GenBank/DDBJ whole genome shotgun (WGS) entry which is preliminary data.</text>
</comment>
<keyword evidence="3" id="KW-1185">Reference proteome</keyword>
<organism evidence="2 3">
    <name type="scientific">Cloacibacterium rupense</name>
    <dbReference type="NCBI Taxonomy" id="517423"/>
    <lineage>
        <taxon>Bacteria</taxon>
        <taxon>Pseudomonadati</taxon>
        <taxon>Bacteroidota</taxon>
        <taxon>Flavobacteriia</taxon>
        <taxon>Flavobacteriales</taxon>
        <taxon>Weeksellaceae</taxon>
    </lineage>
</organism>
<protein>
    <submittedName>
        <fullName evidence="2">Uncharacterized protein</fullName>
    </submittedName>
</protein>
<feature type="chain" id="PRO_5046968324" evidence="1">
    <location>
        <begin position="22"/>
        <end position="296"/>
    </location>
</feature>